<evidence type="ECO:0000313" key="1">
    <source>
        <dbReference type="EMBL" id="MVW59044.1"/>
    </source>
</evidence>
<evidence type="ECO:0000313" key="2">
    <source>
        <dbReference type="Proteomes" id="UP000443353"/>
    </source>
</evidence>
<proteinExistence type="predicted"/>
<accession>A0A7X3K5M1</accession>
<gene>
    <name evidence="1" type="ORF">GPY61_03785</name>
</gene>
<sequence>MNTLSIKDLALTCELDRGAMAHVRGGHGKMQQPSHGLSPMPVYFPSYNSTVDVDQNLQQFQNVTNATANGSAFIDGVTVHNNTSQFGQNNAVVAH</sequence>
<keyword evidence="2" id="KW-1185">Reference proteome</keyword>
<dbReference type="AlphaFoldDB" id="A0A7X3K5M1"/>
<protein>
    <submittedName>
        <fullName evidence="1">Uncharacterized protein</fullName>
    </submittedName>
</protein>
<dbReference type="Proteomes" id="UP000443353">
    <property type="component" value="Unassembled WGS sequence"/>
</dbReference>
<name>A0A7X3K5M1_9BURK</name>
<reference evidence="1 2" key="1">
    <citation type="submission" date="2019-12" db="EMBL/GenBank/DDBJ databases">
        <authorList>
            <person name="Li C."/>
            <person name="Zhao J."/>
        </authorList>
    </citation>
    <scope>NUCLEOTIDE SEQUENCE [LARGE SCALE GENOMIC DNA]</scope>
    <source>
        <strain evidence="1 2">NEAU-DD11</strain>
    </source>
</reference>
<dbReference type="EMBL" id="WSES01000001">
    <property type="protein sequence ID" value="MVW59044.1"/>
    <property type="molecule type" value="Genomic_DNA"/>
</dbReference>
<organism evidence="1 2">
    <name type="scientific">Massilia cellulosiltytica</name>
    <dbReference type="NCBI Taxonomy" id="2683234"/>
    <lineage>
        <taxon>Bacteria</taxon>
        <taxon>Pseudomonadati</taxon>
        <taxon>Pseudomonadota</taxon>
        <taxon>Betaproteobacteria</taxon>
        <taxon>Burkholderiales</taxon>
        <taxon>Oxalobacteraceae</taxon>
        <taxon>Telluria group</taxon>
        <taxon>Massilia</taxon>
    </lineage>
</organism>
<comment type="caution">
    <text evidence="1">The sequence shown here is derived from an EMBL/GenBank/DDBJ whole genome shotgun (WGS) entry which is preliminary data.</text>
</comment>
<dbReference type="RefSeq" id="WP_056133709.1">
    <property type="nucleotide sequence ID" value="NZ_CP168562.1"/>
</dbReference>